<gene>
    <name evidence="1" type="ORF">Tpal_1567</name>
</gene>
<dbReference type="Gene3D" id="1.10.150.240">
    <property type="entry name" value="Putative phosphatase, domain 2"/>
    <property type="match status" value="1"/>
</dbReference>
<dbReference type="EMBL" id="FJNE01000004">
    <property type="protein sequence ID" value="CZQ92965.1"/>
    <property type="molecule type" value="Genomic_DNA"/>
</dbReference>
<evidence type="ECO:0000313" key="1">
    <source>
        <dbReference type="EMBL" id="CZQ92965.1"/>
    </source>
</evidence>
<organism evidence="1 2">
    <name type="scientific">Trichococcus palustris</name>
    <dbReference type="NCBI Taxonomy" id="140314"/>
    <lineage>
        <taxon>Bacteria</taxon>
        <taxon>Bacillati</taxon>
        <taxon>Bacillota</taxon>
        <taxon>Bacilli</taxon>
        <taxon>Lactobacillales</taxon>
        <taxon>Carnobacteriaceae</taxon>
        <taxon>Trichococcus</taxon>
    </lineage>
</organism>
<dbReference type="Gene3D" id="3.40.50.1000">
    <property type="entry name" value="HAD superfamily/HAD-like"/>
    <property type="match status" value="1"/>
</dbReference>
<dbReference type="Proteomes" id="UP000242754">
    <property type="component" value="Unassembled WGS sequence"/>
</dbReference>
<dbReference type="InterPro" id="IPR023214">
    <property type="entry name" value="HAD_sf"/>
</dbReference>
<proteinExistence type="predicted"/>
<protein>
    <recommendedName>
        <fullName evidence="3">Haloacid dehalogenase-like hydrolase</fullName>
    </recommendedName>
</protein>
<dbReference type="Pfam" id="PF13419">
    <property type="entry name" value="HAD_2"/>
    <property type="match status" value="1"/>
</dbReference>
<evidence type="ECO:0008006" key="3">
    <source>
        <dbReference type="Google" id="ProtNLM"/>
    </source>
</evidence>
<dbReference type="InterPro" id="IPR041492">
    <property type="entry name" value="HAD_2"/>
</dbReference>
<accession>A0A143YKP1</accession>
<evidence type="ECO:0000313" key="2">
    <source>
        <dbReference type="Proteomes" id="UP000242754"/>
    </source>
</evidence>
<dbReference type="AlphaFoldDB" id="A0A143YKP1"/>
<dbReference type="OrthoDB" id="9796026at2"/>
<dbReference type="STRING" id="140314.SAMN04488076_106157"/>
<reference evidence="1 2" key="1">
    <citation type="submission" date="2016-02" db="EMBL/GenBank/DDBJ databases">
        <authorList>
            <person name="Wen L."/>
            <person name="He K."/>
            <person name="Yang H."/>
        </authorList>
    </citation>
    <scope>NUCLEOTIDE SEQUENCE [LARGE SCALE GENOMIC DNA]</scope>
    <source>
        <strain evidence="1">Trichococcus palustris</strain>
    </source>
</reference>
<sequence length="282" mass="31078">MSTLPEQFKKQKQFLVCVDSDGCAMDTMNVKHERFFGPLAADEYGIKDRETFLADWNRINLFSSTRGINRFKALVLTLQVAQEKGENVGDITALTNWADNALSLSNGSLEAQIAETPSEDLEKALVWSKKVNEGIEKELAGEDKPFPGVLEGLTKIHSLTDVAIVSSANSEALNSEWNRHNLMQQVDVVYGQEVGSKADAIADLLTKGYAADEILMVGDAPGDEAAATTNGVFYYPILFGKEEFSWECLSNEALGKFMNKEYAGEYQAKVLGEFHALLAQFD</sequence>
<keyword evidence="2" id="KW-1185">Reference proteome</keyword>
<name>A0A143YKP1_9LACT</name>
<dbReference type="InterPro" id="IPR036412">
    <property type="entry name" value="HAD-like_sf"/>
</dbReference>
<dbReference type="SUPFAM" id="SSF56784">
    <property type="entry name" value="HAD-like"/>
    <property type="match status" value="1"/>
</dbReference>
<dbReference type="InterPro" id="IPR023198">
    <property type="entry name" value="PGP-like_dom2"/>
</dbReference>
<dbReference type="RefSeq" id="WP_087033151.1">
    <property type="nucleotide sequence ID" value="NZ_FJNE01000004.1"/>
</dbReference>